<sequence length="231" mass="25267">MDLSSRLDRRMALVAGAMMAGLALAVATALPAMAQRPVTVPEVPLETLLKQDELPDLILGAEDAKVTVVEYASLTCGHCMNFHTKVFPELKTKYVDTGKVRWIYRDFPLDPRAIAGAMLARCAAGEEVNTDRALAMIDALFHKQADWAFVKTNPTQALFDVAKQTGFTQERFDKCLTDEALLQKITAIYTRAAETFGVNATPSFFIDGKRLQAAPSVEEFEKALDPLLAGG</sequence>
<evidence type="ECO:0000313" key="4">
    <source>
        <dbReference type="EMBL" id="AHB47987.1"/>
    </source>
</evidence>
<dbReference type="PANTHER" id="PTHR13887">
    <property type="entry name" value="GLUTATHIONE S-TRANSFERASE KAPPA"/>
    <property type="match status" value="1"/>
</dbReference>
<comment type="similarity">
    <text evidence="2">Belongs to the thioredoxin family. DsbA subfamily.</text>
</comment>
<dbReference type="AlphaFoldDB" id="V5SBX5"/>
<dbReference type="EMBL" id="CP006912">
    <property type="protein sequence ID" value="AHB47987.1"/>
    <property type="molecule type" value="Genomic_DNA"/>
</dbReference>
<dbReference type="SUPFAM" id="SSF52833">
    <property type="entry name" value="Thioredoxin-like"/>
    <property type="match status" value="1"/>
</dbReference>
<evidence type="ECO:0000256" key="2">
    <source>
        <dbReference type="ARBA" id="ARBA00005791"/>
    </source>
</evidence>
<dbReference type="InterPro" id="IPR036249">
    <property type="entry name" value="Thioredoxin-like_sf"/>
</dbReference>
<dbReference type="PROSITE" id="PS51352">
    <property type="entry name" value="THIOREDOXIN_2"/>
    <property type="match status" value="1"/>
</dbReference>
<gene>
    <name evidence="4" type="ORF">W911_05590</name>
</gene>
<evidence type="ECO:0000313" key="5">
    <source>
        <dbReference type="Proteomes" id="UP000018542"/>
    </source>
</evidence>
<dbReference type="InterPro" id="IPR006311">
    <property type="entry name" value="TAT_signal"/>
</dbReference>
<comment type="function">
    <text evidence="1">May be required for disulfide bond formation in some proteins.</text>
</comment>
<dbReference type="InterPro" id="IPR013766">
    <property type="entry name" value="Thioredoxin_domain"/>
</dbReference>
<evidence type="ECO:0000256" key="1">
    <source>
        <dbReference type="ARBA" id="ARBA00003565"/>
    </source>
</evidence>
<protein>
    <submittedName>
        <fullName evidence="4">DSBA oxidoreductase</fullName>
    </submittedName>
</protein>
<dbReference type="HOGENOM" id="CLU_000288_47_5_5"/>
<dbReference type="PROSITE" id="PS51318">
    <property type="entry name" value="TAT"/>
    <property type="match status" value="1"/>
</dbReference>
<dbReference type="KEGG" id="hni:W911_05590"/>
<dbReference type="Pfam" id="PF13462">
    <property type="entry name" value="Thioredoxin_4"/>
    <property type="match status" value="1"/>
</dbReference>
<dbReference type="Proteomes" id="UP000018542">
    <property type="component" value="Chromosome"/>
</dbReference>
<accession>V5SBX5</accession>
<dbReference type="OrthoDB" id="8478320at2"/>
<name>V5SBX5_9HYPH</name>
<dbReference type="PANTHER" id="PTHR13887:SF56">
    <property type="entry name" value="THIOREDOXIN-LIKE REDUCTASE RV2466C"/>
    <property type="match status" value="1"/>
</dbReference>
<dbReference type="InterPro" id="IPR012336">
    <property type="entry name" value="Thioredoxin-like_fold"/>
</dbReference>
<organism evidence="4 5">
    <name type="scientific">Hyphomicrobium nitrativorans NL23</name>
    <dbReference type="NCBI Taxonomy" id="1029756"/>
    <lineage>
        <taxon>Bacteria</taxon>
        <taxon>Pseudomonadati</taxon>
        <taxon>Pseudomonadota</taxon>
        <taxon>Alphaproteobacteria</taxon>
        <taxon>Hyphomicrobiales</taxon>
        <taxon>Hyphomicrobiaceae</taxon>
        <taxon>Hyphomicrobium</taxon>
    </lineage>
</organism>
<proteinExistence type="inferred from homology"/>
<dbReference type="PATRIC" id="fig|1029756.8.peg.1175"/>
<feature type="domain" description="Thioredoxin" evidence="3">
    <location>
        <begin position="24"/>
        <end position="229"/>
    </location>
</feature>
<keyword evidence="5" id="KW-1185">Reference proteome</keyword>
<reference evidence="4 5" key="1">
    <citation type="journal article" date="2014" name="Genome Announc.">
        <title>Complete Genome Sequence of Hyphomicrobium nitrativorans Strain NL23, a Denitrifying Bacterium Isolated from Biofilm of a Methanol-Fed Denitrification System Treating Seawater at the Montreal Biodome.</title>
        <authorList>
            <person name="Martineau C."/>
            <person name="Villeneuve C."/>
            <person name="Mauffrey F."/>
            <person name="Villemur R."/>
        </authorList>
    </citation>
    <scope>NUCLEOTIDE SEQUENCE [LARGE SCALE GENOMIC DNA]</scope>
    <source>
        <strain evidence="4">NL23</strain>
    </source>
</reference>
<dbReference type="Gene3D" id="3.40.30.10">
    <property type="entry name" value="Glutaredoxin"/>
    <property type="match status" value="1"/>
</dbReference>
<dbReference type="STRING" id="1029756.W911_05590"/>
<evidence type="ECO:0000259" key="3">
    <source>
        <dbReference type="PROSITE" id="PS51352"/>
    </source>
</evidence>